<dbReference type="PANTHER" id="PTHR34293:SF1">
    <property type="entry name" value="HTH-TYPE TRANSCRIPTIONAL REGULATOR TRMBL2"/>
    <property type="match status" value="1"/>
</dbReference>
<proteinExistence type="predicted"/>
<name>A0A840UL47_9FIRM</name>
<dbReference type="EMBL" id="JACHFH010000001">
    <property type="protein sequence ID" value="MBB5334962.1"/>
    <property type="molecule type" value="Genomic_DNA"/>
</dbReference>
<evidence type="ECO:0000313" key="4">
    <source>
        <dbReference type="Proteomes" id="UP000559117"/>
    </source>
</evidence>
<dbReference type="Gene3D" id="1.10.10.10">
    <property type="entry name" value="Winged helix-like DNA-binding domain superfamily/Winged helix DNA-binding domain"/>
    <property type="match status" value="1"/>
</dbReference>
<dbReference type="AlphaFoldDB" id="A0A840UL47"/>
<gene>
    <name evidence="3" type="ORF">HNR32_000062</name>
</gene>
<dbReference type="InterPro" id="IPR021586">
    <property type="entry name" value="Tscrpt_reg_TrmB_C"/>
</dbReference>
<sequence>MEQKRIYKILQELSFSEYEAKAYLALLAANEPLSGYAAALQSGVPRSRIYDILSNLEKRGDIIASHAAPAQYLPVSPEILLKNRKKRTEKTFAEAQKLLASYETQVQIQDNIWNIKGRTEIFSRIAEVVGRSEKDILLEIWQEDSDEIIPQLRMAAKRGVKITVVAYGDLILDFADVHIHYPLEKNESNGRWFMFSADSKEALAGIVSLPENECRAAWSYHPGLVVPITQMIIHDLYLLEILKEHEEILEQSFGKNLIKLREKFHIDTLFDLQ</sequence>
<protein>
    <submittedName>
        <fullName evidence="3">Sugar-specific transcriptional regulator TrmB</fullName>
    </submittedName>
</protein>
<evidence type="ECO:0000259" key="1">
    <source>
        <dbReference type="Pfam" id="PF01978"/>
    </source>
</evidence>
<organism evidence="3 4">
    <name type="scientific">Pectinatus brassicae</name>
    <dbReference type="NCBI Taxonomy" id="862415"/>
    <lineage>
        <taxon>Bacteria</taxon>
        <taxon>Bacillati</taxon>
        <taxon>Bacillota</taxon>
        <taxon>Negativicutes</taxon>
        <taxon>Selenomonadales</taxon>
        <taxon>Selenomonadaceae</taxon>
        <taxon>Pectinatus</taxon>
    </lineage>
</organism>
<accession>A0A840UL47</accession>
<dbReference type="InterPro" id="IPR036388">
    <property type="entry name" value="WH-like_DNA-bd_sf"/>
</dbReference>
<keyword evidence="4" id="KW-1185">Reference proteome</keyword>
<evidence type="ECO:0000259" key="2">
    <source>
        <dbReference type="Pfam" id="PF11495"/>
    </source>
</evidence>
<comment type="caution">
    <text evidence="3">The sequence shown here is derived from an EMBL/GenBank/DDBJ whole genome shotgun (WGS) entry which is preliminary data.</text>
</comment>
<dbReference type="InterPro" id="IPR051797">
    <property type="entry name" value="TrmB-like"/>
</dbReference>
<dbReference type="Gene3D" id="3.30.870.10">
    <property type="entry name" value="Endonuclease Chain A"/>
    <property type="match status" value="1"/>
</dbReference>
<dbReference type="CDD" id="cd09124">
    <property type="entry name" value="PLDc_like_TrmB_middle"/>
    <property type="match status" value="1"/>
</dbReference>
<dbReference type="RefSeq" id="WP_183858795.1">
    <property type="nucleotide sequence ID" value="NZ_JACHFH010000001.1"/>
</dbReference>
<feature type="domain" description="Transcription regulator TrmB N-terminal" evidence="1">
    <location>
        <begin position="10"/>
        <end position="78"/>
    </location>
</feature>
<dbReference type="PANTHER" id="PTHR34293">
    <property type="entry name" value="HTH-TYPE TRANSCRIPTIONAL REGULATOR TRMBL2"/>
    <property type="match status" value="1"/>
</dbReference>
<dbReference type="Proteomes" id="UP000559117">
    <property type="component" value="Unassembled WGS sequence"/>
</dbReference>
<dbReference type="InterPro" id="IPR002831">
    <property type="entry name" value="Tscrpt_reg_TrmB_N"/>
</dbReference>
<dbReference type="Pfam" id="PF01978">
    <property type="entry name" value="TrmB"/>
    <property type="match status" value="1"/>
</dbReference>
<evidence type="ECO:0000313" key="3">
    <source>
        <dbReference type="EMBL" id="MBB5334962.1"/>
    </source>
</evidence>
<feature type="domain" description="Transcription regulator TrmB C-terminal" evidence="2">
    <location>
        <begin position="112"/>
        <end position="203"/>
    </location>
</feature>
<dbReference type="Pfam" id="PF11495">
    <property type="entry name" value="Regulator_TrmB"/>
    <property type="match status" value="1"/>
</dbReference>
<dbReference type="SUPFAM" id="SSF56024">
    <property type="entry name" value="Phospholipase D/nuclease"/>
    <property type="match status" value="1"/>
</dbReference>
<reference evidence="3 4" key="1">
    <citation type="submission" date="2020-08" db="EMBL/GenBank/DDBJ databases">
        <title>Genomic Encyclopedia of Type Strains, Phase IV (KMG-IV): sequencing the most valuable type-strain genomes for metagenomic binning, comparative biology and taxonomic classification.</title>
        <authorList>
            <person name="Goeker M."/>
        </authorList>
    </citation>
    <scope>NUCLEOTIDE SEQUENCE [LARGE SCALE GENOMIC DNA]</scope>
    <source>
        <strain evidence="3 4">DSM 24661</strain>
    </source>
</reference>